<evidence type="ECO:0000313" key="8">
    <source>
        <dbReference type="Proteomes" id="UP000179807"/>
    </source>
</evidence>
<comment type="caution">
    <text evidence="7">The sequence shown here is derived from an EMBL/GenBank/DDBJ whole genome shotgun (WGS) entry which is preliminary data.</text>
</comment>
<dbReference type="GO" id="GO:0036503">
    <property type="term" value="P:ERAD pathway"/>
    <property type="evidence" value="ECO:0007669"/>
    <property type="project" value="TreeGrafter"/>
</dbReference>
<dbReference type="GO" id="GO:0005789">
    <property type="term" value="C:endoplasmic reticulum membrane"/>
    <property type="evidence" value="ECO:0007669"/>
    <property type="project" value="TreeGrafter"/>
</dbReference>
<dbReference type="CDD" id="cd19671">
    <property type="entry name" value="UBR-box_UBR4_5_6_7"/>
    <property type="match status" value="1"/>
</dbReference>
<keyword evidence="1" id="KW-0479">Metal-binding</keyword>
<dbReference type="InterPro" id="IPR006597">
    <property type="entry name" value="Sel1-like"/>
</dbReference>
<dbReference type="InterPro" id="IPR003126">
    <property type="entry name" value="Znf_UBR"/>
</dbReference>
<accession>A0A1J4L2U5</accession>
<keyword evidence="2" id="KW-0863">Zinc-finger</keyword>
<evidence type="ECO:0000256" key="5">
    <source>
        <dbReference type="PROSITE-ProRule" id="PRU00508"/>
    </source>
</evidence>
<dbReference type="GO" id="GO:0008270">
    <property type="term" value="F:zinc ion binding"/>
    <property type="evidence" value="ECO:0007669"/>
    <property type="project" value="UniProtKB-KW"/>
</dbReference>
<evidence type="ECO:0000256" key="1">
    <source>
        <dbReference type="ARBA" id="ARBA00022723"/>
    </source>
</evidence>
<dbReference type="Gene3D" id="1.25.40.10">
    <property type="entry name" value="Tetratricopeptide repeat domain"/>
    <property type="match status" value="2"/>
</dbReference>
<feature type="zinc finger region" description="UBR-type" evidence="5">
    <location>
        <begin position="269"/>
        <end position="338"/>
    </location>
</feature>
<dbReference type="RefSeq" id="XP_068370552.1">
    <property type="nucleotide sequence ID" value="XM_068496598.1"/>
</dbReference>
<dbReference type="SUPFAM" id="SSF81901">
    <property type="entry name" value="HCP-like"/>
    <property type="match status" value="2"/>
</dbReference>
<dbReference type="Pfam" id="PF02207">
    <property type="entry name" value="zf-UBR"/>
    <property type="match status" value="1"/>
</dbReference>
<evidence type="ECO:0000259" key="6">
    <source>
        <dbReference type="PROSITE" id="PS51157"/>
    </source>
</evidence>
<dbReference type="GeneID" id="94831302"/>
<dbReference type="SMART" id="SM00671">
    <property type="entry name" value="SEL1"/>
    <property type="match status" value="5"/>
</dbReference>
<dbReference type="AlphaFoldDB" id="A0A1J4L2U5"/>
<dbReference type="InterPro" id="IPR011990">
    <property type="entry name" value="TPR-like_helical_dom_sf"/>
</dbReference>
<sequence>MSEEEILLFQALDYLRSDDQKDHEAAFKILLQCSRKGNKDATLMVGNMYMKGDGVEKNIDEGLGILSGLAYSGHSQALFAIGLYNYLGLFIPKDYETAFNTLMMASGQGEVESNLYIGNMYELGQGTTVNFQAAINYYEKAHQTNKTAHFYLARLLLNMNNPRGRDLMMSLANKKYAPACHELGLLYYEGKFVDKDYQKSKEYFSIAAQKGIITSSYFMGVLYEYGLSVEKDVQKAVEYYFAPSSLGNYDSHQRLKNLAPDLQIPVLSDSCTFEFTKTKPCRQHIFACKTCGLFDTRGICVACARNCHKGHDVIDIGVVTDFYCSCCDNREGCILHKQ</sequence>
<evidence type="ECO:0000313" key="7">
    <source>
        <dbReference type="EMBL" id="OHT17416.1"/>
    </source>
</evidence>
<dbReference type="VEuPathDB" id="TrichDB:TRFO_12372"/>
<dbReference type="PANTHER" id="PTHR11102:SF147">
    <property type="entry name" value="SEL1L ADAPTOR SUBUNIT OF ERAD E3 UBIQUITIN LIGASE"/>
    <property type="match status" value="1"/>
</dbReference>
<protein>
    <recommendedName>
        <fullName evidence="6">UBR-type domain-containing protein</fullName>
    </recommendedName>
</protein>
<keyword evidence="3" id="KW-0862">Zinc</keyword>
<dbReference type="InterPro" id="IPR050767">
    <property type="entry name" value="Sel1_AlgK"/>
</dbReference>
<gene>
    <name evidence="7" type="ORF">TRFO_12372</name>
</gene>
<organism evidence="7 8">
    <name type="scientific">Tritrichomonas foetus</name>
    <dbReference type="NCBI Taxonomy" id="1144522"/>
    <lineage>
        <taxon>Eukaryota</taxon>
        <taxon>Metamonada</taxon>
        <taxon>Parabasalia</taxon>
        <taxon>Tritrichomonadida</taxon>
        <taxon>Tritrichomonadidae</taxon>
        <taxon>Tritrichomonas</taxon>
    </lineage>
</organism>
<dbReference type="Proteomes" id="UP000179807">
    <property type="component" value="Unassembled WGS sequence"/>
</dbReference>
<dbReference type="Pfam" id="PF08238">
    <property type="entry name" value="Sel1"/>
    <property type="match status" value="5"/>
</dbReference>
<comment type="similarity">
    <text evidence="4">Belongs to the sel-1 family.</text>
</comment>
<evidence type="ECO:0000256" key="3">
    <source>
        <dbReference type="ARBA" id="ARBA00022833"/>
    </source>
</evidence>
<keyword evidence="8" id="KW-1185">Reference proteome</keyword>
<dbReference type="EMBL" id="MLAK01000003">
    <property type="protein sequence ID" value="OHT17416.1"/>
    <property type="molecule type" value="Genomic_DNA"/>
</dbReference>
<proteinExistence type="inferred from homology"/>
<evidence type="ECO:0000256" key="2">
    <source>
        <dbReference type="ARBA" id="ARBA00022771"/>
    </source>
</evidence>
<feature type="domain" description="UBR-type" evidence="6">
    <location>
        <begin position="269"/>
        <end position="338"/>
    </location>
</feature>
<name>A0A1J4L2U5_9EUKA</name>
<dbReference type="PROSITE" id="PS51157">
    <property type="entry name" value="ZF_UBR"/>
    <property type="match status" value="1"/>
</dbReference>
<dbReference type="PANTHER" id="PTHR11102">
    <property type="entry name" value="SEL-1-LIKE PROTEIN"/>
    <property type="match status" value="1"/>
</dbReference>
<reference evidence="7" key="1">
    <citation type="submission" date="2016-10" db="EMBL/GenBank/DDBJ databases">
        <authorList>
            <person name="Benchimol M."/>
            <person name="Almeida L.G."/>
            <person name="Vasconcelos A.T."/>
            <person name="Perreira-Neves A."/>
            <person name="Rosa I.A."/>
            <person name="Tasca T."/>
            <person name="Bogo M.R."/>
            <person name="de Souza W."/>
        </authorList>
    </citation>
    <scope>NUCLEOTIDE SEQUENCE [LARGE SCALE GENOMIC DNA]</scope>
    <source>
        <strain evidence="7">K</strain>
    </source>
</reference>
<evidence type="ECO:0000256" key="4">
    <source>
        <dbReference type="ARBA" id="ARBA00038101"/>
    </source>
</evidence>
<dbReference type="OrthoDB" id="2384430at2759"/>
<dbReference type="SMART" id="SM00396">
    <property type="entry name" value="ZnF_UBR1"/>
    <property type="match status" value="1"/>
</dbReference>